<evidence type="ECO:0000313" key="1">
    <source>
        <dbReference type="EMBL" id="KKP46654.1"/>
    </source>
</evidence>
<gene>
    <name evidence="1" type="ORF">UR38_C0009G0011</name>
</gene>
<proteinExistence type="predicted"/>
<dbReference type="Pfam" id="PF12686">
    <property type="entry name" value="DUF3800"/>
    <property type="match status" value="1"/>
</dbReference>
<accession>A0A0F9ZRD0</accession>
<dbReference type="Proteomes" id="UP000033995">
    <property type="component" value="Unassembled WGS sequence"/>
</dbReference>
<organism evidence="1 2">
    <name type="scientific">Candidatus Woesebacteria bacterium GW2011_GWA2_33_28</name>
    <dbReference type="NCBI Taxonomy" id="1618561"/>
    <lineage>
        <taxon>Bacteria</taxon>
        <taxon>Candidatus Woeseibacteriota</taxon>
    </lineage>
</organism>
<evidence type="ECO:0000313" key="2">
    <source>
        <dbReference type="Proteomes" id="UP000033995"/>
    </source>
</evidence>
<evidence type="ECO:0008006" key="3">
    <source>
        <dbReference type="Google" id="ProtNLM"/>
    </source>
</evidence>
<dbReference type="EMBL" id="LBOZ01000009">
    <property type="protein sequence ID" value="KKP46654.1"/>
    <property type="molecule type" value="Genomic_DNA"/>
</dbReference>
<comment type="caution">
    <text evidence="1">The sequence shown here is derived from an EMBL/GenBank/DDBJ whole genome shotgun (WGS) entry which is preliminary data.</text>
</comment>
<reference evidence="1 2" key="1">
    <citation type="journal article" date="2015" name="Nature">
        <title>rRNA introns, odd ribosomes, and small enigmatic genomes across a large radiation of phyla.</title>
        <authorList>
            <person name="Brown C.T."/>
            <person name="Hug L.A."/>
            <person name="Thomas B.C."/>
            <person name="Sharon I."/>
            <person name="Castelle C.J."/>
            <person name="Singh A."/>
            <person name="Wilkins M.J."/>
            <person name="Williams K.H."/>
            <person name="Banfield J.F."/>
        </authorList>
    </citation>
    <scope>NUCLEOTIDE SEQUENCE [LARGE SCALE GENOMIC DNA]</scope>
</reference>
<sequence length="219" mass="25838">MKRTIYLFIDESGNFDFSKKGTKFFVLTSLVTSSPSFKRYALLNLKYKLLKLGINQEYFHATEDKQFIRDKVFSISNKFKNNMIVNSVIIDKTKTKKKYHDPNVFYRETTRILLYKIFKELKQKEVNNVVVVLGAIFTRDKQAQIQKVLKEYIKSNFSVQFEIYFHKSQSDINSQIADYFGWAIYVKFERGEFRPYRLIKSFIKSTNPSILTEEPGGSC</sequence>
<dbReference type="InterPro" id="IPR024524">
    <property type="entry name" value="DUF3800"/>
</dbReference>
<protein>
    <recommendedName>
        <fullName evidence="3">DUF3800 domain-containing protein</fullName>
    </recommendedName>
</protein>
<name>A0A0F9ZRD0_9BACT</name>
<dbReference type="AlphaFoldDB" id="A0A0F9ZRD0"/>